<dbReference type="Proteomes" id="UP000245119">
    <property type="component" value="Linkage Group LG12"/>
</dbReference>
<evidence type="ECO:0000256" key="6">
    <source>
        <dbReference type="ARBA" id="ARBA00022741"/>
    </source>
</evidence>
<dbReference type="Gene3D" id="1.10.510.10">
    <property type="entry name" value="Transferase(Phosphotransferase) domain 1"/>
    <property type="match status" value="1"/>
</dbReference>
<dbReference type="OrthoDB" id="3399at2759"/>
<dbReference type="InterPro" id="IPR008266">
    <property type="entry name" value="Tyr_kinase_AS"/>
</dbReference>
<dbReference type="EMBL" id="PZQS01000012">
    <property type="protein sequence ID" value="PVD20899.1"/>
    <property type="molecule type" value="Genomic_DNA"/>
</dbReference>
<evidence type="ECO:0000313" key="13">
    <source>
        <dbReference type="Proteomes" id="UP000245119"/>
    </source>
</evidence>
<sequence>MELSLFKQGAEAKLEKCLFYGKPCLVKKRFNKKYRHEVLDRMLTTQRIKSEVRAMIRCRTYGIHTPTIYMVDMESSCIYMEYFKNAVTVREFVNNCRSQQEGSEHLLAIAEMIGQVIGIAHKHNIVHGDLTTSNMLLTPQRDNTGNSDQSLHLTNTEVLEMDPSNLDLILIDFGLSLMEATPEDKGVDLYVLERALLSTHPNTDFVFSAILASYHDHNPLGASEVIKKFEEVRLRGRKRTMVG</sequence>
<reference evidence="12 13" key="1">
    <citation type="submission" date="2018-04" db="EMBL/GenBank/DDBJ databases">
        <title>The genome of golden apple snail Pomacea canaliculata provides insight into stress tolerance and invasive adaptation.</title>
        <authorList>
            <person name="Liu C."/>
            <person name="Liu B."/>
            <person name="Ren Y."/>
            <person name="Zhang Y."/>
            <person name="Wang H."/>
            <person name="Li S."/>
            <person name="Jiang F."/>
            <person name="Yin L."/>
            <person name="Zhang G."/>
            <person name="Qian W."/>
            <person name="Fan W."/>
        </authorList>
    </citation>
    <scope>NUCLEOTIDE SEQUENCE [LARGE SCALE GENOMIC DNA]</scope>
    <source>
        <strain evidence="12">SZHN2017</strain>
        <tissue evidence="12">Muscle</tissue>
    </source>
</reference>
<evidence type="ECO:0000256" key="5">
    <source>
        <dbReference type="ARBA" id="ARBA00022694"/>
    </source>
</evidence>
<evidence type="ECO:0000256" key="8">
    <source>
        <dbReference type="ARBA" id="ARBA00022840"/>
    </source>
</evidence>
<dbReference type="Gene3D" id="3.30.200.20">
    <property type="entry name" value="Phosphorylase Kinase, domain 1"/>
    <property type="match status" value="1"/>
</dbReference>
<keyword evidence="8" id="KW-0067">ATP-binding</keyword>
<dbReference type="InterPro" id="IPR018934">
    <property type="entry name" value="RIO_dom"/>
</dbReference>
<comment type="catalytic activity">
    <reaction evidence="10">
        <text>L-seryl-[protein] + ATP = O-phospho-L-seryl-[protein] + ADP + H(+)</text>
        <dbReference type="Rhea" id="RHEA:17989"/>
        <dbReference type="Rhea" id="RHEA-COMP:9863"/>
        <dbReference type="Rhea" id="RHEA-COMP:11604"/>
        <dbReference type="ChEBI" id="CHEBI:15378"/>
        <dbReference type="ChEBI" id="CHEBI:29999"/>
        <dbReference type="ChEBI" id="CHEBI:30616"/>
        <dbReference type="ChEBI" id="CHEBI:83421"/>
        <dbReference type="ChEBI" id="CHEBI:456216"/>
        <dbReference type="EC" id="2.7.11.1"/>
    </reaction>
</comment>
<keyword evidence="13" id="KW-1185">Reference proteome</keyword>
<protein>
    <recommendedName>
        <fullName evidence="2">non-specific serine/threonine protein kinase</fullName>
        <ecNumber evidence="2">2.7.11.1</ecNumber>
    </recommendedName>
</protein>
<comment type="caution">
    <text evidence="12">The sequence shown here is derived from an EMBL/GenBank/DDBJ whole genome shotgun (WGS) entry which is preliminary data.</text>
</comment>
<dbReference type="GO" id="GO:0005829">
    <property type="term" value="C:cytosol"/>
    <property type="evidence" value="ECO:0007669"/>
    <property type="project" value="TreeGrafter"/>
</dbReference>
<dbReference type="STRING" id="400727.A0A2T7NI99"/>
<dbReference type="Pfam" id="PF01163">
    <property type="entry name" value="RIO1"/>
    <property type="match status" value="1"/>
</dbReference>
<evidence type="ECO:0000256" key="3">
    <source>
        <dbReference type="ARBA" id="ARBA00022527"/>
    </source>
</evidence>
<dbReference type="GO" id="GO:0005524">
    <property type="term" value="F:ATP binding"/>
    <property type="evidence" value="ECO:0007669"/>
    <property type="project" value="UniProtKB-KW"/>
</dbReference>
<evidence type="ECO:0000256" key="7">
    <source>
        <dbReference type="ARBA" id="ARBA00022777"/>
    </source>
</evidence>
<dbReference type="PROSITE" id="PS00109">
    <property type="entry name" value="PROTEIN_KINASE_TYR"/>
    <property type="match status" value="1"/>
</dbReference>
<dbReference type="GO" id="GO:0000408">
    <property type="term" value="C:EKC/KEOPS complex"/>
    <property type="evidence" value="ECO:0007669"/>
    <property type="project" value="TreeGrafter"/>
</dbReference>
<dbReference type="GO" id="GO:0004674">
    <property type="term" value="F:protein serine/threonine kinase activity"/>
    <property type="evidence" value="ECO:0007669"/>
    <property type="project" value="UniProtKB-KW"/>
</dbReference>
<name>A0A2T7NI99_POMCA</name>
<dbReference type="PANTHER" id="PTHR12209:SF0">
    <property type="entry name" value="EKC_KEOPS COMPLEX SUBUNIT TP53RK"/>
    <property type="match status" value="1"/>
</dbReference>
<organism evidence="12 13">
    <name type="scientific">Pomacea canaliculata</name>
    <name type="common">Golden apple snail</name>
    <dbReference type="NCBI Taxonomy" id="400727"/>
    <lineage>
        <taxon>Eukaryota</taxon>
        <taxon>Metazoa</taxon>
        <taxon>Spiralia</taxon>
        <taxon>Lophotrochozoa</taxon>
        <taxon>Mollusca</taxon>
        <taxon>Gastropoda</taxon>
        <taxon>Caenogastropoda</taxon>
        <taxon>Architaenioglossa</taxon>
        <taxon>Ampullarioidea</taxon>
        <taxon>Ampullariidae</taxon>
        <taxon>Pomacea</taxon>
    </lineage>
</organism>
<keyword evidence="7" id="KW-0418">Kinase</keyword>
<evidence type="ECO:0000256" key="4">
    <source>
        <dbReference type="ARBA" id="ARBA00022679"/>
    </source>
</evidence>
<dbReference type="InterPro" id="IPR011009">
    <property type="entry name" value="Kinase-like_dom_sf"/>
</dbReference>
<evidence type="ECO:0000256" key="2">
    <source>
        <dbReference type="ARBA" id="ARBA00012513"/>
    </source>
</evidence>
<dbReference type="PANTHER" id="PTHR12209">
    <property type="entry name" value="NON-SPECIFIC SERINE/THREONINE PROTEIN KINASE"/>
    <property type="match status" value="1"/>
</dbReference>
<proteinExistence type="inferred from homology"/>
<evidence type="ECO:0000313" key="12">
    <source>
        <dbReference type="EMBL" id="PVD20899.1"/>
    </source>
</evidence>
<dbReference type="FunFam" id="3.30.200.20:FF:000201">
    <property type="entry name" value="TP53-regulating kinase isoform X1"/>
    <property type="match status" value="1"/>
</dbReference>
<gene>
    <name evidence="12" type="ORF">C0Q70_19062</name>
</gene>
<dbReference type="SUPFAM" id="SSF56112">
    <property type="entry name" value="Protein kinase-like (PK-like)"/>
    <property type="match status" value="1"/>
</dbReference>
<dbReference type="GO" id="GO:0070525">
    <property type="term" value="P:tRNA threonylcarbamoyladenosine metabolic process"/>
    <property type="evidence" value="ECO:0007669"/>
    <property type="project" value="TreeGrafter"/>
</dbReference>
<dbReference type="GO" id="GO:0008033">
    <property type="term" value="P:tRNA processing"/>
    <property type="evidence" value="ECO:0007669"/>
    <property type="project" value="UniProtKB-KW"/>
</dbReference>
<evidence type="ECO:0000256" key="1">
    <source>
        <dbReference type="ARBA" id="ARBA00010630"/>
    </source>
</evidence>
<evidence type="ECO:0000259" key="11">
    <source>
        <dbReference type="PROSITE" id="PS50011"/>
    </source>
</evidence>
<dbReference type="AlphaFoldDB" id="A0A2T7NI99"/>
<evidence type="ECO:0000256" key="10">
    <source>
        <dbReference type="ARBA" id="ARBA00048679"/>
    </source>
</evidence>
<accession>A0A2T7NI99</accession>
<keyword evidence="3" id="KW-0723">Serine/threonine-protein kinase</keyword>
<keyword evidence="4" id="KW-0808">Transferase</keyword>
<comment type="similarity">
    <text evidence="1">Belongs to the protein kinase superfamily. BUD32 family.</text>
</comment>
<feature type="domain" description="Protein kinase" evidence="11">
    <location>
        <begin position="1"/>
        <end position="243"/>
    </location>
</feature>
<dbReference type="EC" id="2.7.11.1" evidence="2"/>
<evidence type="ECO:0000256" key="9">
    <source>
        <dbReference type="ARBA" id="ARBA00047899"/>
    </source>
</evidence>
<comment type="catalytic activity">
    <reaction evidence="9">
        <text>L-threonyl-[protein] + ATP = O-phospho-L-threonyl-[protein] + ADP + H(+)</text>
        <dbReference type="Rhea" id="RHEA:46608"/>
        <dbReference type="Rhea" id="RHEA-COMP:11060"/>
        <dbReference type="Rhea" id="RHEA-COMP:11605"/>
        <dbReference type="ChEBI" id="CHEBI:15378"/>
        <dbReference type="ChEBI" id="CHEBI:30013"/>
        <dbReference type="ChEBI" id="CHEBI:30616"/>
        <dbReference type="ChEBI" id="CHEBI:61977"/>
        <dbReference type="ChEBI" id="CHEBI:456216"/>
        <dbReference type="EC" id="2.7.11.1"/>
    </reaction>
</comment>
<dbReference type="PROSITE" id="PS50011">
    <property type="entry name" value="PROTEIN_KINASE_DOM"/>
    <property type="match status" value="1"/>
</dbReference>
<keyword evidence="5" id="KW-0819">tRNA processing</keyword>
<dbReference type="GO" id="GO:0005634">
    <property type="term" value="C:nucleus"/>
    <property type="evidence" value="ECO:0007669"/>
    <property type="project" value="TreeGrafter"/>
</dbReference>
<dbReference type="InterPro" id="IPR000719">
    <property type="entry name" value="Prot_kinase_dom"/>
</dbReference>
<dbReference type="OMA" id="HKLYMEY"/>
<keyword evidence="6" id="KW-0547">Nucleotide-binding</keyword>